<dbReference type="PROSITE" id="PS51808">
    <property type="entry name" value="CHCH"/>
    <property type="match status" value="1"/>
</dbReference>
<keyword evidence="11" id="KW-0830">Ubiquinone</keyword>
<keyword evidence="6 9" id="KW-0249">Electron transport</keyword>
<keyword evidence="9" id="KW-0999">Mitochondrion inner membrane</keyword>
<evidence type="ECO:0000256" key="7">
    <source>
        <dbReference type="ARBA" id="ARBA00023128"/>
    </source>
</evidence>
<evidence type="ECO:0000256" key="5">
    <source>
        <dbReference type="ARBA" id="ARBA00022737"/>
    </source>
</evidence>
<sequence>MVVTNNVDLPEESELTVQEVNLSTAILRAGSFHLGKYCENQNNEFMLCRFEEKDPRKCINEGKAVTACTLEFFRKVKKACLAEFNQYANCIDKSSGEYSFRYCRKTQDVYDKWVFENLNLERPPFGYFCEVRVHDTKRPKPPVEDKAVYPDATPALPEDAEKKPARFGSRFYWMTE</sequence>
<dbReference type="EMBL" id="KQ459593">
    <property type="protein sequence ID" value="KPI96473.1"/>
    <property type="molecule type" value="Genomic_DNA"/>
</dbReference>
<name>A0A194PU21_PAPXU</name>
<keyword evidence="5" id="KW-0677">Repeat</keyword>
<dbReference type="PANTHER" id="PTHR13344:SF0">
    <property type="entry name" value="NADH DEHYDROGENASE [UBIQUINONE] 1 ALPHA SUBCOMPLEX SUBUNIT 8"/>
    <property type="match status" value="1"/>
</dbReference>
<feature type="region of interest" description="Disordered" evidence="10">
    <location>
        <begin position="138"/>
        <end position="160"/>
    </location>
</feature>
<comment type="function">
    <text evidence="1 9">Accessory subunit of the mitochondrial membrane respiratory chain NADH dehydrogenase (Complex I), that is believed not to be involved in catalysis. Complex I functions in the transfer of electrons from NADH to the respiratory chain. The immediate electron acceptor for the enzyme is believed to be ubiquinone.</text>
</comment>
<proteinExistence type="inferred from homology"/>
<keyword evidence="4 9" id="KW-0679">Respiratory chain</keyword>
<dbReference type="PIRSF" id="PIRSF017016">
    <property type="entry name" value="NDUA8"/>
    <property type="match status" value="1"/>
</dbReference>
<feature type="compositionally biased region" description="Basic and acidic residues" evidence="10">
    <location>
        <begin position="138"/>
        <end position="148"/>
    </location>
</feature>
<dbReference type="Proteomes" id="UP000053268">
    <property type="component" value="Unassembled WGS sequence"/>
</dbReference>
<dbReference type="GO" id="GO:0006120">
    <property type="term" value="P:mitochondrial electron transport, NADH to ubiquinone"/>
    <property type="evidence" value="ECO:0007669"/>
    <property type="project" value="InterPro"/>
</dbReference>
<keyword evidence="9" id="KW-0472">Membrane</keyword>
<accession>A0A194PU21</accession>
<evidence type="ECO:0000256" key="8">
    <source>
        <dbReference type="ARBA" id="ARBA00023157"/>
    </source>
</evidence>
<evidence type="ECO:0000256" key="2">
    <source>
        <dbReference type="ARBA" id="ARBA00010705"/>
    </source>
</evidence>
<protein>
    <recommendedName>
        <fullName evidence="9">NADH dehydrogenase [ubiquinone] 1 alpha subcomplex subunit 8</fullName>
    </recommendedName>
</protein>
<evidence type="ECO:0000256" key="10">
    <source>
        <dbReference type="SAM" id="MobiDB-lite"/>
    </source>
</evidence>
<evidence type="ECO:0000256" key="4">
    <source>
        <dbReference type="ARBA" id="ARBA00022660"/>
    </source>
</evidence>
<evidence type="ECO:0000313" key="12">
    <source>
        <dbReference type="Proteomes" id="UP000053268"/>
    </source>
</evidence>
<keyword evidence="3 9" id="KW-0813">Transport</keyword>
<keyword evidence="12" id="KW-1185">Reference proteome</keyword>
<gene>
    <name evidence="11" type="ORF">RR46_12503</name>
</gene>
<evidence type="ECO:0000256" key="9">
    <source>
        <dbReference type="PIRNR" id="PIRNR017016"/>
    </source>
</evidence>
<organism evidence="11 12">
    <name type="scientific">Papilio xuthus</name>
    <name type="common">Asian swallowtail butterfly</name>
    <dbReference type="NCBI Taxonomy" id="66420"/>
    <lineage>
        <taxon>Eukaryota</taxon>
        <taxon>Metazoa</taxon>
        <taxon>Ecdysozoa</taxon>
        <taxon>Arthropoda</taxon>
        <taxon>Hexapoda</taxon>
        <taxon>Insecta</taxon>
        <taxon>Pterygota</taxon>
        <taxon>Neoptera</taxon>
        <taxon>Endopterygota</taxon>
        <taxon>Lepidoptera</taxon>
        <taxon>Glossata</taxon>
        <taxon>Ditrysia</taxon>
        <taxon>Papilionoidea</taxon>
        <taxon>Papilionidae</taxon>
        <taxon>Papilioninae</taxon>
        <taxon>Papilio</taxon>
    </lineage>
</organism>
<dbReference type="STRING" id="66420.A0A194PU21"/>
<evidence type="ECO:0000256" key="6">
    <source>
        <dbReference type="ARBA" id="ARBA00022982"/>
    </source>
</evidence>
<reference evidence="11 12" key="1">
    <citation type="journal article" date="2015" name="Nat. Commun.">
        <title>Outbred genome sequencing and CRISPR/Cas9 gene editing in butterflies.</title>
        <authorList>
            <person name="Li X."/>
            <person name="Fan D."/>
            <person name="Zhang W."/>
            <person name="Liu G."/>
            <person name="Zhang L."/>
            <person name="Zhao L."/>
            <person name="Fang X."/>
            <person name="Chen L."/>
            <person name="Dong Y."/>
            <person name="Chen Y."/>
            <person name="Ding Y."/>
            <person name="Zhao R."/>
            <person name="Feng M."/>
            <person name="Zhu Y."/>
            <person name="Feng Y."/>
            <person name="Jiang X."/>
            <person name="Zhu D."/>
            <person name="Xiang H."/>
            <person name="Feng X."/>
            <person name="Li S."/>
            <person name="Wang J."/>
            <person name="Zhang G."/>
            <person name="Kronforst M.R."/>
            <person name="Wang W."/>
        </authorList>
    </citation>
    <scope>NUCLEOTIDE SEQUENCE [LARGE SCALE GENOMIC DNA]</scope>
    <source>
        <strain evidence="11">Ya'a_city_454_Px</strain>
        <tissue evidence="11">Whole body</tissue>
    </source>
</reference>
<dbReference type="PANTHER" id="PTHR13344">
    <property type="entry name" value="NADH-UBIQUINONE OXIDOREDUCTASE"/>
    <property type="match status" value="1"/>
</dbReference>
<keyword evidence="7 9" id="KW-0496">Mitochondrion</keyword>
<dbReference type="GO" id="GO:0005743">
    <property type="term" value="C:mitochondrial inner membrane"/>
    <property type="evidence" value="ECO:0007669"/>
    <property type="project" value="UniProtKB-SubCell"/>
</dbReference>
<keyword evidence="8" id="KW-1015">Disulfide bond</keyword>
<comment type="subcellular location">
    <subcellularLocation>
        <location evidence="9">Mitochondrion inner membrane</location>
    </subcellularLocation>
</comment>
<evidence type="ECO:0000256" key="1">
    <source>
        <dbReference type="ARBA" id="ARBA00003195"/>
    </source>
</evidence>
<dbReference type="InterPro" id="IPR016680">
    <property type="entry name" value="NDUFA8"/>
</dbReference>
<evidence type="ECO:0000313" key="11">
    <source>
        <dbReference type="EMBL" id="KPI96473.1"/>
    </source>
</evidence>
<evidence type="ECO:0000256" key="3">
    <source>
        <dbReference type="ARBA" id="ARBA00022448"/>
    </source>
</evidence>
<dbReference type="AlphaFoldDB" id="A0A194PU21"/>
<comment type="similarity">
    <text evidence="2 9">Belongs to the complex I NDUFA8 subunit family.</text>
</comment>